<comment type="caution">
    <text evidence="1">The sequence shown here is derived from an EMBL/GenBank/DDBJ whole genome shotgun (WGS) entry which is preliminary data.</text>
</comment>
<gene>
    <name evidence="1" type="ORF">A2519_06925</name>
</gene>
<dbReference type="AlphaFoldDB" id="A0A1F7F924"/>
<dbReference type="EMBL" id="MFYX01000097">
    <property type="protein sequence ID" value="OGK03121.1"/>
    <property type="molecule type" value="Genomic_DNA"/>
</dbReference>
<dbReference type="Pfam" id="PF05643">
    <property type="entry name" value="GNA1162-like"/>
    <property type="match status" value="1"/>
</dbReference>
<dbReference type="Proteomes" id="UP000179243">
    <property type="component" value="Unassembled WGS sequence"/>
</dbReference>
<proteinExistence type="predicted"/>
<name>A0A1F7F924_UNCRA</name>
<accession>A0A1F7F924</accession>
<reference evidence="1 2" key="1">
    <citation type="journal article" date="2016" name="Nat. Commun.">
        <title>Thousands of microbial genomes shed light on interconnected biogeochemical processes in an aquifer system.</title>
        <authorList>
            <person name="Anantharaman K."/>
            <person name="Brown C.T."/>
            <person name="Hug L.A."/>
            <person name="Sharon I."/>
            <person name="Castelle C.J."/>
            <person name="Probst A.J."/>
            <person name="Thomas B.C."/>
            <person name="Singh A."/>
            <person name="Wilkins M.J."/>
            <person name="Karaoz U."/>
            <person name="Brodie E.L."/>
            <person name="Williams K.H."/>
            <person name="Hubbard S.S."/>
            <person name="Banfield J.F."/>
        </authorList>
    </citation>
    <scope>NUCLEOTIDE SEQUENCE [LARGE SCALE GENOMIC DNA]</scope>
</reference>
<evidence type="ECO:0008006" key="3">
    <source>
        <dbReference type="Google" id="ProtNLM"/>
    </source>
</evidence>
<protein>
    <recommendedName>
        <fullName evidence="3">Penicillin-binding protein activator LpoB</fullName>
    </recommendedName>
</protein>
<dbReference type="Gene3D" id="3.40.50.10610">
    <property type="entry name" value="ABC-type transport auxiliary lipoprotein component"/>
    <property type="match status" value="1"/>
</dbReference>
<dbReference type="InterPro" id="IPR008517">
    <property type="entry name" value="GNA1162-like"/>
</dbReference>
<organism evidence="1 2">
    <name type="scientific">Candidatus Raymondbacteria bacterium RIFOXYD12_FULL_49_13</name>
    <dbReference type="NCBI Taxonomy" id="1817890"/>
    <lineage>
        <taxon>Bacteria</taxon>
        <taxon>Raymondiibacteriota</taxon>
    </lineage>
</organism>
<evidence type="ECO:0000313" key="1">
    <source>
        <dbReference type="EMBL" id="OGK03121.1"/>
    </source>
</evidence>
<sequence>MRCLRIIIIVAAVFLFDCCVSTRGYKTPGFVSPLPVAVLPLNNMSNDLKAAQMFRELFKNSLQDLGYSVAKNNDVDFLLQRNGLTDGGQLTNIPPEKLCEMLGVDAVFIGTLEKAGQLTTGVYNKNHVKASMKLFRQKELLWSDAAEASTKNVGLSGKAIGDAFVKRVGGKALSKFNGHPLLMLTEQVILDLQQKLPGKRVTPTGWEKR</sequence>
<evidence type="ECO:0000313" key="2">
    <source>
        <dbReference type="Proteomes" id="UP000179243"/>
    </source>
</evidence>